<feature type="transmembrane region" description="Helical" evidence="1">
    <location>
        <begin position="47"/>
        <end position="74"/>
    </location>
</feature>
<keyword evidence="1" id="KW-1133">Transmembrane helix</keyword>
<dbReference type="Pfam" id="PF16015">
    <property type="entry name" value="Promethin"/>
    <property type="match status" value="1"/>
</dbReference>
<protein>
    <submittedName>
        <fullName evidence="2">Uncharacterized protein</fullName>
    </submittedName>
</protein>
<comment type="caution">
    <text evidence="2">The sequence shown here is derived from an EMBL/GenBank/DDBJ whole genome shotgun (WGS) entry which is preliminary data.</text>
</comment>
<reference evidence="2 3" key="2">
    <citation type="submission" date="2016-08" db="EMBL/GenBank/DDBJ databases">
        <title>Pervasive Adenine N6-methylation of Active Genes in Fungi.</title>
        <authorList>
            <consortium name="DOE Joint Genome Institute"/>
            <person name="Mondo S.J."/>
            <person name="Dannebaum R.O."/>
            <person name="Kuo R.C."/>
            <person name="Labutti K."/>
            <person name="Haridas S."/>
            <person name="Kuo A."/>
            <person name="Salamov A."/>
            <person name="Ahrendt S.R."/>
            <person name="Lipzen A."/>
            <person name="Sullivan W."/>
            <person name="Andreopoulos W.B."/>
            <person name="Clum A."/>
            <person name="Lindquist E."/>
            <person name="Daum C."/>
            <person name="Ramamoorthy G.K."/>
            <person name="Gryganskyi A."/>
            <person name="Culley D."/>
            <person name="Magnuson J.K."/>
            <person name="James T.Y."/>
            <person name="O'Malley M.A."/>
            <person name="Stajich J.E."/>
            <person name="Spatafora J.W."/>
            <person name="Visel A."/>
            <person name="Grigoriev I.V."/>
        </authorList>
    </citation>
    <scope>NUCLEOTIDE SEQUENCE [LARGE SCALE GENOMIC DNA]</scope>
    <source>
        <strain evidence="3">finn</strain>
    </source>
</reference>
<keyword evidence="1" id="KW-0472">Membrane</keyword>
<accession>A0A1Y1VCG7</accession>
<evidence type="ECO:0000313" key="3">
    <source>
        <dbReference type="Proteomes" id="UP000193719"/>
    </source>
</evidence>
<name>A0A1Y1VCG7_9FUNG</name>
<evidence type="ECO:0000313" key="2">
    <source>
        <dbReference type="EMBL" id="ORX51798.1"/>
    </source>
</evidence>
<reference evidence="2 3" key="1">
    <citation type="submission" date="2016-08" db="EMBL/GenBank/DDBJ databases">
        <title>Genomes of anaerobic fungi encode conserved fungal cellulosomes for biomass hydrolysis.</title>
        <authorList>
            <consortium name="DOE Joint Genome Institute"/>
            <person name="Haitjema C.H."/>
            <person name="Gilmore S.P."/>
            <person name="Henske J.K."/>
            <person name="Solomon K.V."/>
            <person name="De Groot R."/>
            <person name="Kuo A."/>
            <person name="Mondo S.J."/>
            <person name="Salamov A.A."/>
            <person name="Labutti K."/>
            <person name="Zhao Z."/>
            <person name="Chiniquy J."/>
            <person name="Barry K."/>
            <person name="Brewer H.M."/>
            <person name="Purvine S.O."/>
            <person name="Wright A.T."/>
            <person name="Boxma B."/>
            <person name="Van Alen T."/>
            <person name="Hackstein J.H."/>
            <person name="Baker S.E."/>
            <person name="Grigoriev I.V."/>
            <person name="O'Malley M.A."/>
        </authorList>
    </citation>
    <scope>NUCLEOTIDE SEQUENCE [LARGE SCALE GENOMIC DNA]</scope>
    <source>
        <strain evidence="3">finn</strain>
    </source>
</reference>
<dbReference type="OrthoDB" id="2147105at2759"/>
<evidence type="ECO:0000256" key="1">
    <source>
        <dbReference type="SAM" id="Phobius"/>
    </source>
</evidence>
<feature type="transmembrane region" description="Helical" evidence="1">
    <location>
        <begin position="80"/>
        <end position="113"/>
    </location>
</feature>
<organism evidence="2 3">
    <name type="scientific">Piromyces finnis</name>
    <dbReference type="NCBI Taxonomy" id="1754191"/>
    <lineage>
        <taxon>Eukaryota</taxon>
        <taxon>Fungi</taxon>
        <taxon>Fungi incertae sedis</taxon>
        <taxon>Chytridiomycota</taxon>
        <taxon>Chytridiomycota incertae sedis</taxon>
        <taxon>Neocallimastigomycetes</taxon>
        <taxon>Neocallimastigales</taxon>
        <taxon>Neocallimastigaceae</taxon>
        <taxon>Piromyces</taxon>
    </lineage>
</organism>
<keyword evidence="3" id="KW-1185">Reference proteome</keyword>
<dbReference type="EMBL" id="MCFH01000017">
    <property type="protein sequence ID" value="ORX51798.1"/>
    <property type="molecule type" value="Genomic_DNA"/>
</dbReference>
<gene>
    <name evidence="2" type="ORF">BCR36DRAFT_582835</name>
</gene>
<dbReference type="Proteomes" id="UP000193719">
    <property type="component" value="Unassembled WGS sequence"/>
</dbReference>
<proteinExistence type="predicted"/>
<sequence length="220" mass="24817">MASTSEVATESTTYNFKDVALEKFNQVKNTSKEYYDVSKNYVKENPLLSIVIAGTAILASLPLFFVLSTFGFILLVVGSIFFVVLSIISTIAGIVLFVPVTVTLLTVAFYYTLYYLAYNTYSKVSVILSEDEEASFSIKLVGDCLIKTVKEFANHIKSFYNKIILFVIEKLSVLKISEFTKNFDFEGIKTKGDEVFQRIRNFRGQKTESSVPEELAKKEE</sequence>
<dbReference type="AlphaFoldDB" id="A0A1Y1VCG7"/>
<keyword evidence="1" id="KW-0812">Transmembrane</keyword>